<dbReference type="Pfam" id="PF15731">
    <property type="entry name" value="MqsA_antitoxin"/>
    <property type="match status" value="1"/>
</dbReference>
<dbReference type="InterPro" id="IPR010982">
    <property type="entry name" value="Lambda_DNA-bd_dom_sf"/>
</dbReference>
<keyword evidence="3" id="KW-1185">Reference proteome</keyword>
<dbReference type="eggNOG" id="COG1396">
    <property type="taxonomic scope" value="Bacteria"/>
</dbReference>
<dbReference type="CDD" id="cd00093">
    <property type="entry name" value="HTH_XRE"/>
    <property type="match status" value="1"/>
</dbReference>
<dbReference type="Proteomes" id="UP000005459">
    <property type="component" value="Unassembled WGS sequence"/>
</dbReference>
<dbReference type="InterPro" id="IPR032758">
    <property type="entry name" value="MqsA/HigA-2"/>
</dbReference>
<dbReference type="PROSITE" id="PS50943">
    <property type="entry name" value="HTH_CROC1"/>
    <property type="match status" value="1"/>
</dbReference>
<dbReference type="AlphaFoldDB" id="F9U675"/>
<sequence>MSHKDLTCPMCERGTLTPVTYSETFQHHGAELHVSGLEGYECECCGADPIFDDQIRRNHARILDARRRADGLLTGEEIRALRDRLGLTQKEASELFGGGANAFSKYERGQVVQSAAMDRLLRLVGRYPQLMADLKDTEQLQGLIPVNSDSEYVDGNRVWIAGISRGTTVRGDLATVVEIDQWKRAHAA</sequence>
<dbReference type="Gene3D" id="1.10.260.40">
    <property type="entry name" value="lambda repressor-like DNA-binding domains"/>
    <property type="match status" value="1"/>
</dbReference>
<dbReference type="SMART" id="SM00530">
    <property type="entry name" value="HTH_XRE"/>
    <property type="match status" value="1"/>
</dbReference>
<dbReference type="NCBIfam" id="TIGR03830">
    <property type="entry name" value="CxxCG_CxxCG_HTH"/>
    <property type="match status" value="1"/>
</dbReference>
<evidence type="ECO:0000259" key="1">
    <source>
        <dbReference type="PROSITE" id="PS50943"/>
    </source>
</evidence>
<evidence type="ECO:0000313" key="2">
    <source>
        <dbReference type="EMBL" id="EGV20648.1"/>
    </source>
</evidence>
<feature type="domain" description="HTH cro/C1-type" evidence="1">
    <location>
        <begin position="78"/>
        <end position="134"/>
    </location>
</feature>
<protein>
    <submittedName>
        <fullName evidence="2">Putative zinc finger/helix-turn-helix protein, YgiT family</fullName>
    </submittedName>
</protein>
<dbReference type="PATRIC" id="fig|768671.3.peg.474"/>
<dbReference type="RefSeq" id="WP_007191304.1">
    <property type="nucleotide sequence ID" value="NZ_AFWV01000001.1"/>
</dbReference>
<reference evidence="2 3" key="1">
    <citation type="submission" date="2011-06" db="EMBL/GenBank/DDBJ databases">
        <title>The draft genome of Thiocapsa marina 5811.</title>
        <authorList>
            <consortium name="US DOE Joint Genome Institute (JGI-PGF)"/>
            <person name="Lucas S."/>
            <person name="Han J."/>
            <person name="Cheng J.-F."/>
            <person name="Goodwin L."/>
            <person name="Pitluck S."/>
            <person name="Peters L."/>
            <person name="Land M.L."/>
            <person name="Hauser L."/>
            <person name="Vogl K."/>
            <person name="Liu Z."/>
            <person name="Imhoff J."/>
            <person name="Thiel V."/>
            <person name="Frigaard N.-U."/>
            <person name="Bryant D."/>
            <person name="Woyke T.J."/>
        </authorList>
    </citation>
    <scope>NUCLEOTIDE SEQUENCE [LARGE SCALE GENOMIC DNA]</scope>
    <source>
        <strain evidence="2 3">5811</strain>
    </source>
</reference>
<dbReference type="STRING" id="768671.ThimaDRAFT_0426"/>
<dbReference type="Gene3D" id="3.10.20.860">
    <property type="match status" value="1"/>
</dbReference>
<dbReference type="OrthoDB" id="7349669at2"/>
<evidence type="ECO:0000313" key="3">
    <source>
        <dbReference type="Proteomes" id="UP000005459"/>
    </source>
</evidence>
<name>F9U675_9GAMM</name>
<dbReference type="EMBL" id="AFWV01000001">
    <property type="protein sequence ID" value="EGV20648.1"/>
    <property type="molecule type" value="Genomic_DNA"/>
</dbReference>
<organism evidence="2 3">
    <name type="scientific">Thiocapsa marina 5811</name>
    <dbReference type="NCBI Taxonomy" id="768671"/>
    <lineage>
        <taxon>Bacteria</taxon>
        <taxon>Pseudomonadati</taxon>
        <taxon>Pseudomonadota</taxon>
        <taxon>Gammaproteobacteria</taxon>
        <taxon>Chromatiales</taxon>
        <taxon>Chromatiaceae</taxon>
        <taxon>Thiocapsa</taxon>
    </lineage>
</organism>
<accession>F9U675</accession>
<proteinExistence type="predicted"/>
<dbReference type="InterPro" id="IPR001387">
    <property type="entry name" value="Cro/C1-type_HTH"/>
</dbReference>
<dbReference type="SUPFAM" id="SSF47413">
    <property type="entry name" value="lambda repressor-like DNA-binding domains"/>
    <property type="match status" value="1"/>
</dbReference>
<dbReference type="InterPro" id="IPR022452">
    <property type="entry name" value="MqsA"/>
</dbReference>
<dbReference type="GO" id="GO:0003677">
    <property type="term" value="F:DNA binding"/>
    <property type="evidence" value="ECO:0007669"/>
    <property type="project" value="InterPro"/>
</dbReference>
<gene>
    <name evidence="2" type="ORF">ThimaDRAFT_0426</name>
</gene>